<dbReference type="EMBL" id="GGFM01009972">
    <property type="protein sequence ID" value="MBW30723.1"/>
    <property type="molecule type" value="Transcribed_RNA"/>
</dbReference>
<keyword evidence="1" id="KW-0812">Transmembrane</keyword>
<evidence type="ECO:0000313" key="2">
    <source>
        <dbReference type="EMBL" id="MBW30723.1"/>
    </source>
</evidence>
<keyword evidence="1" id="KW-0472">Membrane</keyword>
<dbReference type="AlphaFoldDB" id="A0A2M3ZQF2"/>
<feature type="transmembrane region" description="Helical" evidence="1">
    <location>
        <begin position="41"/>
        <end position="59"/>
    </location>
</feature>
<sequence>MLLLVLPLPLLLLLALRLLLPLPLLLLFTTLLTASTEGSTLLARIAVGFTGVIFVPSLFGRLSVRLLLSADRSLLWLCSALAL</sequence>
<accession>A0A2M3ZQF2</accession>
<proteinExistence type="predicted"/>
<protein>
    <submittedName>
        <fullName evidence="2">Putative secreted peptide</fullName>
    </submittedName>
</protein>
<reference evidence="2" key="1">
    <citation type="submission" date="2018-01" db="EMBL/GenBank/DDBJ databases">
        <title>An insight into the sialome of Amazonian anophelines.</title>
        <authorList>
            <person name="Ribeiro J.M."/>
            <person name="Scarpassa V."/>
            <person name="Calvo E."/>
        </authorList>
    </citation>
    <scope>NUCLEOTIDE SEQUENCE</scope>
    <source>
        <tissue evidence="2">Salivary glands</tissue>
    </source>
</reference>
<keyword evidence="1" id="KW-1133">Transmembrane helix</keyword>
<evidence type="ECO:0000256" key="1">
    <source>
        <dbReference type="SAM" id="Phobius"/>
    </source>
</evidence>
<organism evidence="2">
    <name type="scientific">Anopheles braziliensis</name>
    <dbReference type="NCBI Taxonomy" id="58242"/>
    <lineage>
        <taxon>Eukaryota</taxon>
        <taxon>Metazoa</taxon>
        <taxon>Ecdysozoa</taxon>
        <taxon>Arthropoda</taxon>
        <taxon>Hexapoda</taxon>
        <taxon>Insecta</taxon>
        <taxon>Pterygota</taxon>
        <taxon>Neoptera</taxon>
        <taxon>Endopterygota</taxon>
        <taxon>Diptera</taxon>
        <taxon>Nematocera</taxon>
        <taxon>Culicoidea</taxon>
        <taxon>Culicidae</taxon>
        <taxon>Anophelinae</taxon>
        <taxon>Anopheles</taxon>
    </lineage>
</organism>
<name>A0A2M3ZQF2_9DIPT</name>